<dbReference type="EMBL" id="BSXW01001597">
    <property type="protein sequence ID" value="GMF37903.1"/>
    <property type="molecule type" value="Genomic_DNA"/>
</dbReference>
<feature type="region of interest" description="Disordered" evidence="1">
    <location>
        <begin position="201"/>
        <end position="223"/>
    </location>
</feature>
<dbReference type="OrthoDB" id="68365at2759"/>
<gene>
    <name evidence="2" type="ORF">Plil01_001590100</name>
</gene>
<name>A0A9W6XFA0_9STRA</name>
<comment type="caution">
    <text evidence="2">The sequence shown here is derived from an EMBL/GenBank/DDBJ whole genome shotgun (WGS) entry which is preliminary data.</text>
</comment>
<dbReference type="Proteomes" id="UP001165083">
    <property type="component" value="Unassembled WGS sequence"/>
</dbReference>
<reference evidence="2" key="1">
    <citation type="submission" date="2023-04" db="EMBL/GenBank/DDBJ databases">
        <title>Phytophthora lilii NBRC 32176.</title>
        <authorList>
            <person name="Ichikawa N."/>
            <person name="Sato H."/>
            <person name="Tonouchi N."/>
        </authorList>
    </citation>
    <scope>NUCLEOTIDE SEQUENCE</scope>
    <source>
        <strain evidence="2">NBRC 32176</strain>
    </source>
</reference>
<sequence>MPVLLEFGGENLNMLVTTSISTQFDVVLSIENYVGRVRSLVDQFRPKTPPAAAIGARSRARGIAAAQVGTSVAHYDESGMLASRTCAVCDKIIRLSRKSSKRMQRLPSLLCARDGCGQMLHLKCSRWSTLSEEAIATISEAGKLDAHFFCDVCVLKAPLSYWDFLATHLQHELLLTENLFNSVGIARVPLTPTLTASVSQMSFSEGTETETSKKESRHSLQEKNTACKSVADFDKEDRSPWPSVMLFDRTLTLLGVGDKSFHIPATSRDPEMYIVVVTYVALRAYPATQQQRAIPPKGNFSTNEAFSCTKWEVSYARQGSLDIPLKAGNAIFWPSLFTRDVLALEYTRRSFDELEHAFLYEFQGEQPHDKAFSIGCNLLNQSAVTASSNLTADPTLVSTAIGIWMNLTPRKGICMKLLAAQLGHAKTLREVHILHVKTSSKPKASKAGPKLRKPHFPGQQLNKIAVDTAMQ</sequence>
<accession>A0A9W6XFA0</accession>
<evidence type="ECO:0000313" key="3">
    <source>
        <dbReference type="Proteomes" id="UP001165083"/>
    </source>
</evidence>
<proteinExistence type="predicted"/>
<evidence type="ECO:0000256" key="1">
    <source>
        <dbReference type="SAM" id="MobiDB-lite"/>
    </source>
</evidence>
<dbReference type="AlphaFoldDB" id="A0A9W6XFA0"/>
<keyword evidence="3" id="KW-1185">Reference proteome</keyword>
<feature type="compositionally biased region" description="Basic and acidic residues" evidence="1">
    <location>
        <begin position="210"/>
        <end position="221"/>
    </location>
</feature>
<protein>
    <submittedName>
        <fullName evidence="2">Unnamed protein product</fullName>
    </submittedName>
</protein>
<organism evidence="2 3">
    <name type="scientific">Phytophthora lilii</name>
    <dbReference type="NCBI Taxonomy" id="2077276"/>
    <lineage>
        <taxon>Eukaryota</taxon>
        <taxon>Sar</taxon>
        <taxon>Stramenopiles</taxon>
        <taxon>Oomycota</taxon>
        <taxon>Peronosporomycetes</taxon>
        <taxon>Peronosporales</taxon>
        <taxon>Peronosporaceae</taxon>
        <taxon>Phytophthora</taxon>
    </lineage>
</organism>
<evidence type="ECO:0000313" key="2">
    <source>
        <dbReference type="EMBL" id="GMF37903.1"/>
    </source>
</evidence>